<dbReference type="Gene3D" id="3.40.50.300">
    <property type="entry name" value="P-loop containing nucleotide triphosphate hydrolases"/>
    <property type="match status" value="1"/>
</dbReference>
<dbReference type="SUPFAM" id="SSF52540">
    <property type="entry name" value="P-loop containing nucleoside triphosphate hydrolases"/>
    <property type="match status" value="1"/>
</dbReference>
<reference evidence="2 3" key="1">
    <citation type="journal article" date="2019" name="Emerg. Microbes Infect.">
        <title>Comprehensive subspecies identification of 175 nontuberculous mycobacteria species based on 7547 genomic profiles.</title>
        <authorList>
            <person name="Matsumoto Y."/>
            <person name="Kinjo T."/>
            <person name="Motooka D."/>
            <person name="Nabeya D."/>
            <person name="Jung N."/>
            <person name="Uechi K."/>
            <person name="Horii T."/>
            <person name="Iida T."/>
            <person name="Fujita J."/>
            <person name="Nakamura S."/>
        </authorList>
    </citation>
    <scope>NUCLEOTIDE SEQUENCE [LARGE SCALE GENOMIC DNA]</scope>
    <source>
        <strain evidence="2 3">JCM 13392</strain>
    </source>
</reference>
<feature type="region of interest" description="Disordered" evidence="1">
    <location>
        <begin position="136"/>
        <end position="155"/>
    </location>
</feature>
<gene>
    <name evidence="2" type="ORF">MMUR_26560</name>
</gene>
<name>A0A7I9WME9_9MYCO</name>
<dbReference type="EMBL" id="BLKT01000003">
    <property type="protein sequence ID" value="GFG58520.1"/>
    <property type="molecule type" value="Genomic_DNA"/>
</dbReference>
<keyword evidence="3" id="KW-1185">Reference proteome</keyword>
<dbReference type="InterPro" id="IPR027417">
    <property type="entry name" value="P-loop_NTPase"/>
</dbReference>
<dbReference type="PANTHER" id="PTHR41259">
    <property type="entry name" value="DOUBLE-STRAND BREAK REPAIR RAD50 ATPASE, PUTATIVE-RELATED"/>
    <property type="match status" value="1"/>
</dbReference>
<proteinExistence type="predicted"/>
<evidence type="ECO:0008006" key="4">
    <source>
        <dbReference type="Google" id="ProtNLM"/>
    </source>
</evidence>
<comment type="caution">
    <text evidence="2">The sequence shown here is derived from an EMBL/GenBank/DDBJ whole genome shotgun (WGS) entry which is preliminary data.</text>
</comment>
<evidence type="ECO:0000313" key="2">
    <source>
        <dbReference type="EMBL" id="GFG58520.1"/>
    </source>
</evidence>
<dbReference type="RefSeq" id="WP_193489337.1">
    <property type="nucleotide sequence ID" value="NZ_BAAAMC010000056.1"/>
</dbReference>
<dbReference type="Proteomes" id="UP000465241">
    <property type="component" value="Unassembled WGS sequence"/>
</dbReference>
<dbReference type="AlphaFoldDB" id="A0A7I9WME9"/>
<sequence length="363" mass="40165">MLERLNSTSSASSDDELIEVVSEELRNYKQACHFRDQQARAAERKPDLLVALDQRKQRDTEYQNALSAYEAVAADLIGAASTLGRGGLDEDEALEALDDWLGVQRDIAEAHAKANLDKGKLEQLLSGSTIEELEAEADTRRQAAPARPPHVDPDDLTHLEDARYAKAAADGNVQETRRAIKDLESIAKSIAAAVEQETRLSQRLDEVRQLDKYLALAEEHLQVARERAHADIAPALADTMRPWVPKVTAGRYLDVIVEPEDLKLYAFDVNGRKAKADVLSHGTTEQLFLLLRIALAKHLSRADESVPLVLDDVTVQADPQRTRAILDLLCALSVEHQVVLFTQEPEVVQWATENLSPNAIVAL</sequence>
<accession>A0A7I9WME9</accession>
<evidence type="ECO:0000313" key="3">
    <source>
        <dbReference type="Proteomes" id="UP000465241"/>
    </source>
</evidence>
<dbReference type="PANTHER" id="PTHR41259:SF1">
    <property type="entry name" value="DOUBLE-STRAND BREAK REPAIR RAD50 ATPASE, PUTATIVE-RELATED"/>
    <property type="match status" value="1"/>
</dbReference>
<evidence type="ECO:0000256" key="1">
    <source>
        <dbReference type="SAM" id="MobiDB-lite"/>
    </source>
</evidence>
<protein>
    <recommendedName>
        <fullName evidence="4">DNA repair ATPase</fullName>
    </recommendedName>
</protein>
<organism evidence="2 3">
    <name type="scientific">Mycolicibacterium murale</name>
    <dbReference type="NCBI Taxonomy" id="182220"/>
    <lineage>
        <taxon>Bacteria</taxon>
        <taxon>Bacillati</taxon>
        <taxon>Actinomycetota</taxon>
        <taxon>Actinomycetes</taxon>
        <taxon>Mycobacteriales</taxon>
        <taxon>Mycobacteriaceae</taxon>
        <taxon>Mycolicibacterium</taxon>
    </lineage>
</organism>